<accession>A0A316ZAK2</accession>
<feature type="region of interest" description="Disordered" evidence="1">
    <location>
        <begin position="122"/>
        <end position="178"/>
    </location>
</feature>
<dbReference type="EMBL" id="KZ819290">
    <property type="protein sequence ID" value="PWN98847.1"/>
    <property type="molecule type" value="Genomic_DNA"/>
</dbReference>
<reference evidence="2 3" key="1">
    <citation type="journal article" date="2018" name="Mol. Biol. Evol.">
        <title>Broad Genomic Sampling Reveals a Smut Pathogenic Ancestry of the Fungal Clade Ustilaginomycotina.</title>
        <authorList>
            <person name="Kijpornyongpan T."/>
            <person name="Mondo S.J."/>
            <person name="Barry K."/>
            <person name="Sandor L."/>
            <person name="Lee J."/>
            <person name="Lipzen A."/>
            <person name="Pangilinan J."/>
            <person name="LaButti K."/>
            <person name="Hainaut M."/>
            <person name="Henrissat B."/>
            <person name="Grigoriev I.V."/>
            <person name="Spatafora J.W."/>
            <person name="Aime M.C."/>
        </authorList>
    </citation>
    <scope>NUCLEOTIDE SEQUENCE [LARGE SCALE GENOMIC DNA]</scope>
    <source>
        <strain evidence="2 3">MCA 4186</strain>
    </source>
</reference>
<evidence type="ECO:0000313" key="2">
    <source>
        <dbReference type="EMBL" id="PWN98847.1"/>
    </source>
</evidence>
<sequence length="466" mass="50168">MEQEVPRSRLSPKVRRMNVDSDVSASASHAAASTQVEAPVERSTTAEAAPVPVPPASAAVPETATEGDDTAMKPVAEPSPDEKAHATPVEATPHASSIELSDAITPNSAPVTRAQAAAASARANVPAATSHTAPARDAQSSSATNVVQHAAAASPAVSSTQARTQAPQAASRRAEPAAETSQMLAWNKYFYELAEKGHWREIRKAAQKLNALPDWRHLVYAEPDFDVVVYSWHALAAVAVDDPAAPLLVHGRAEHPLVDALGRVLLLQREQPRRKDWDNAMYSALYDADQLLFTFTTPTNLAVVGPQLQGVCSALLNILRFAHHQVRLRCLEALAEVYASLSVAELTEHMHLSSRDASYVAVRCGWTLVQPSAPGGKERLLRPEHGLRSSSKPCSLSHILFLTDQVYTLEHSAQRLASGLELPCIVRLFPNSSSRSSAQVIRSSSSGPKVWEVVHETCRRATLGRV</sequence>
<feature type="region of interest" description="Disordered" evidence="1">
    <location>
        <begin position="1"/>
        <end position="95"/>
    </location>
</feature>
<gene>
    <name evidence="2" type="ORF">FA09DRAFT_254910</name>
</gene>
<keyword evidence="3" id="KW-1185">Reference proteome</keyword>
<dbReference type="RefSeq" id="XP_025599126.1">
    <property type="nucleotide sequence ID" value="XM_025739714.1"/>
</dbReference>
<evidence type="ECO:0000256" key="1">
    <source>
        <dbReference type="SAM" id="MobiDB-lite"/>
    </source>
</evidence>
<protein>
    <submittedName>
        <fullName evidence="2">Uncharacterized protein</fullName>
    </submittedName>
</protein>
<dbReference type="Proteomes" id="UP000245946">
    <property type="component" value="Unassembled WGS sequence"/>
</dbReference>
<dbReference type="AlphaFoldDB" id="A0A316ZAK2"/>
<feature type="compositionally biased region" description="Polar residues" evidence="1">
    <location>
        <begin position="156"/>
        <end position="168"/>
    </location>
</feature>
<feature type="compositionally biased region" description="Low complexity" evidence="1">
    <location>
        <begin position="43"/>
        <end position="64"/>
    </location>
</feature>
<evidence type="ECO:0000313" key="3">
    <source>
        <dbReference type="Proteomes" id="UP000245946"/>
    </source>
</evidence>
<dbReference type="GeneID" id="37267260"/>
<feature type="compositionally biased region" description="Polar residues" evidence="1">
    <location>
        <begin position="138"/>
        <end position="147"/>
    </location>
</feature>
<name>A0A316ZAK2_9BASI</name>
<feature type="compositionally biased region" description="Low complexity" evidence="1">
    <location>
        <begin position="20"/>
        <end position="33"/>
    </location>
</feature>
<organism evidence="2 3">
    <name type="scientific">Tilletiopsis washingtonensis</name>
    <dbReference type="NCBI Taxonomy" id="58919"/>
    <lineage>
        <taxon>Eukaryota</taxon>
        <taxon>Fungi</taxon>
        <taxon>Dikarya</taxon>
        <taxon>Basidiomycota</taxon>
        <taxon>Ustilaginomycotina</taxon>
        <taxon>Exobasidiomycetes</taxon>
        <taxon>Entylomatales</taxon>
        <taxon>Entylomatales incertae sedis</taxon>
        <taxon>Tilletiopsis</taxon>
    </lineage>
</organism>
<proteinExistence type="predicted"/>